<proteinExistence type="predicted"/>
<feature type="signal peptide" evidence="2">
    <location>
        <begin position="1"/>
        <end position="28"/>
    </location>
</feature>
<evidence type="ECO:0000259" key="3">
    <source>
        <dbReference type="Pfam" id="PF03413"/>
    </source>
</evidence>
<dbReference type="OrthoDB" id="3637997at2"/>
<evidence type="ECO:0000313" key="5">
    <source>
        <dbReference type="Proteomes" id="UP000319825"/>
    </source>
</evidence>
<name>A0A562ICE1_MICOL</name>
<evidence type="ECO:0000313" key="4">
    <source>
        <dbReference type="EMBL" id="TWH68657.1"/>
    </source>
</evidence>
<feature type="domain" description="PepSY" evidence="3">
    <location>
        <begin position="71"/>
        <end position="125"/>
    </location>
</feature>
<dbReference type="RefSeq" id="WP_145775411.1">
    <property type="nucleotide sequence ID" value="NZ_BAAATQ010000017.1"/>
</dbReference>
<evidence type="ECO:0000256" key="2">
    <source>
        <dbReference type="SAM" id="SignalP"/>
    </source>
</evidence>
<dbReference type="AlphaFoldDB" id="A0A562ICE1"/>
<feature type="compositionally biased region" description="Low complexity" evidence="1">
    <location>
        <begin position="59"/>
        <end position="69"/>
    </location>
</feature>
<dbReference type="Gene3D" id="3.10.450.40">
    <property type="match status" value="1"/>
</dbReference>
<evidence type="ECO:0000256" key="1">
    <source>
        <dbReference type="SAM" id="MobiDB-lite"/>
    </source>
</evidence>
<dbReference type="Proteomes" id="UP000319825">
    <property type="component" value="Unassembled WGS sequence"/>
</dbReference>
<keyword evidence="2" id="KW-0732">Signal</keyword>
<reference evidence="4 5" key="1">
    <citation type="submission" date="2019-07" db="EMBL/GenBank/DDBJ databases">
        <title>R&amp;d 2014.</title>
        <authorList>
            <person name="Klenk H.-P."/>
        </authorList>
    </citation>
    <scope>NUCLEOTIDE SEQUENCE [LARGE SCALE GENOMIC DNA]</scope>
    <source>
        <strain evidence="4 5">DSM 43868</strain>
    </source>
</reference>
<feature type="chain" id="PRO_5021839598" evidence="2">
    <location>
        <begin position="29"/>
        <end position="179"/>
    </location>
</feature>
<organism evidence="4 5">
    <name type="scientific">Micromonospora olivasterospora</name>
    <dbReference type="NCBI Taxonomy" id="1880"/>
    <lineage>
        <taxon>Bacteria</taxon>
        <taxon>Bacillati</taxon>
        <taxon>Actinomycetota</taxon>
        <taxon>Actinomycetes</taxon>
        <taxon>Micromonosporales</taxon>
        <taxon>Micromonosporaceae</taxon>
        <taxon>Micromonospora</taxon>
    </lineage>
</organism>
<dbReference type="Pfam" id="PF03413">
    <property type="entry name" value="PepSY"/>
    <property type="match status" value="1"/>
</dbReference>
<feature type="region of interest" description="Disordered" evidence="1">
    <location>
        <begin position="125"/>
        <end position="179"/>
    </location>
</feature>
<feature type="compositionally biased region" description="Basic and acidic residues" evidence="1">
    <location>
        <begin position="48"/>
        <end position="58"/>
    </location>
</feature>
<keyword evidence="5" id="KW-1185">Reference proteome</keyword>
<sequence>MRRNSLILAAVGGAAALAVTGAALGVGAADRTGRPAGGAALTAVAATSDDRPAGDDRSTTATTGAPAAGQVTRDRAGRIALDAVGQGRIVKIEAESEHARSVWRVDIVAGSRTYEVDVDRSTGAVGRVRQEAADDRRGGGSDDRPGADHRRGSGARDDHPSADDHGGSRPARPLRRSCT</sequence>
<comment type="caution">
    <text evidence="4">The sequence shown here is derived from an EMBL/GenBank/DDBJ whole genome shotgun (WGS) entry which is preliminary data.</text>
</comment>
<dbReference type="EMBL" id="VLKE01000001">
    <property type="protein sequence ID" value="TWH68657.1"/>
    <property type="molecule type" value="Genomic_DNA"/>
</dbReference>
<feature type="compositionally biased region" description="Basic and acidic residues" evidence="1">
    <location>
        <begin position="128"/>
        <end position="167"/>
    </location>
</feature>
<gene>
    <name evidence="4" type="ORF">JD77_03654</name>
</gene>
<feature type="region of interest" description="Disordered" evidence="1">
    <location>
        <begin position="45"/>
        <end position="73"/>
    </location>
</feature>
<accession>A0A562ICE1</accession>
<protein>
    <submittedName>
        <fullName evidence="4">Peptidase YpeB-like protein</fullName>
    </submittedName>
</protein>
<dbReference type="InterPro" id="IPR025711">
    <property type="entry name" value="PepSY"/>
</dbReference>